<keyword evidence="4" id="KW-0813">Transport</keyword>
<dbReference type="PROSITE" id="PS01142">
    <property type="entry name" value="T2SP_N"/>
    <property type="match status" value="1"/>
</dbReference>
<dbReference type="Proteomes" id="UP000571701">
    <property type="component" value="Unassembled WGS sequence"/>
</dbReference>
<protein>
    <recommendedName>
        <fullName evidence="3">Type II secretion system protein N</fullName>
    </recommendedName>
    <alternativeName>
        <fullName evidence="10">General secretion pathway protein N</fullName>
    </alternativeName>
</protein>
<dbReference type="InterPro" id="IPR000645">
    <property type="entry name" value="T2SS_GspN_CS"/>
</dbReference>
<dbReference type="GO" id="GO:0015627">
    <property type="term" value="C:type II protein secretion system complex"/>
    <property type="evidence" value="ECO:0007669"/>
    <property type="project" value="InterPro"/>
</dbReference>
<organism evidence="11 12">
    <name type="scientific">Vibrio marinisediminis</name>
    <dbReference type="NCBI Taxonomy" id="2758441"/>
    <lineage>
        <taxon>Bacteria</taxon>
        <taxon>Pseudomonadati</taxon>
        <taxon>Pseudomonadota</taxon>
        <taxon>Gammaproteobacteria</taxon>
        <taxon>Vibrionales</taxon>
        <taxon>Vibrionaceae</taxon>
        <taxon>Vibrio</taxon>
    </lineage>
</organism>
<accession>A0A7W2FRE7</accession>
<evidence type="ECO:0000256" key="10">
    <source>
        <dbReference type="ARBA" id="ARBA00030772"/>
    </source>
</evidence>
<dbReference type="GO" id="GO:0005886">
    <property type="term" value="C:plasma membrane"/>
    <property type="evidence" value="ECO:0007669"/>
    <property type="project" value="UniProtKB-SubCell"/>
</dbReference>
<evidence type="ECO:0000256" key="5">
    <source>
        <dbReference type="ARBA" id="ARBA00022475"/>
    </source>
</evidence>
<comment type="similarity">
    <text evidence="2">Belongs to the GSP N family.</text>
</comment>
<evidence type="ECO:0000313" key="11">
    <source>
        <dbReference type="EMBL" id="MBA5762868.1"/>
    </source>
</evidence>
<evidence type="ECO:0000313" key="12">
    <source>
        <dbReference type="Proteomes" id="UP000571701"/>
    </source>
</evidence>
<evidence type="ECO:0000256" key="1">
    <source>
        <dbReference type="ARBA" id="ARBA00004533"/>
    </source>
</evidence>
<comment type="subcellular location">
    <subcellularLocation>
        <location evidence="1">Cell inner membrane</location>
    </subcellularLocation>
</comment>
<evidence type="ECO:0000256" key="8">
    <source>
        <dbReference type="ARBA" id="ARBA00022927"/>
    </source>
</evidence>
<keyword evidence="6" id="KW-0997">Cell inner membrane</keyword>
<sequence length="253" mass="27935">MKSKILLVVILVVAFVVSAVIHLPIQAVLAHAPLPNQLKIAGASGTLWQGQVQQLQWQQYNLGQVSWQLQPTKLLTGNLQAQVRLGRGNPWQLRARGVVGYGLQGAYAEDVIASMPATQVMKFAPPIPVPLDITGQLELSIESLQYAAPYCRSGKGNLVWNTDQIGTPLAPLELGPVIADLSCKESNIKVMGKQRSQQVMSEFSLDLQANHQYSAKAWFNPQPEFPDALAEQLKWLPTPDNQGRYQFSYRGRL</sequence>
<evidence type="ECO:0000256" key="3">
    <source>
        <dbReference type="ARBA" id="ARBA00021563"/>
    </source>
</evidence>
<reference evidence="11 12" key="1">
    <citation type="submission" date="2020-07" db="EMBL/GenBank/DDBJ databases">
        <title>Vibrio marinisediminis sp. nov., isolated from marine sediment.</title>
        <authorList>
            <person name="Ji X."/>
        </authorList>
    </citation>
    <scope>NUCLEOTIDE SEQUENCE [LARGE SCALE GENOMIC DNA]</scope>
    <source>
        <strain evidence="11 12">404</strain>
    </source>
</reference>
<keyword evidence="8" id="KW-0653">Protein transport</keyword>
<gene>
    <name evidence="11" type="ORF">H2O73_10970</name>
</gene>
<keyword evidence="12" id="KW-1185">Reference proteome</keyword>
<evidence type="ECO:0000256" key="6">
    <source>
        <dbReference type="ARBA" id="ARBA00022519"/>
    </source>
</evidence>
<evidence type="ECO:0000256" key="7">
    <source>
        <dbReference type="ARBA" id="ARBA00022692"/>
    </source>
</evidence>
<dbReference type="EMBL" id="JACFYF010000005">
    <property type="protein sequence ID" value="MBA5762868.1"/>
    <property type="molecule type" value="Genomic_DNA"/>
</dbReference>
<evidence type="ECO:0000256" key="9">
    <source>
        <dbReference type="ARBA" id="ARBA00023136"/>
    </source>
</evidence>
<keyword evidence="7" id="KW-0812">Transmembrane</keyword>
<keyword evidence="5" id="KW-1003">Cell membrane</keyword>
<name>A0A7W2FRE7_9VIBR</name>
<evidence type="ECO:0000256" key="2">
    <source>
        <dbReference type="ARBA" id="ARBA00007208"/>
    </source>
</evidence>
<dbReference type="GO" id="GO:0015628">
    <property type="term" value="P:protein secretion by the type II secretion system"/>
    <property type="evidence" value="ECO:0007669"/>
    <property type="project" value="InterPro"/>
</dbReference>
<comment type="caution">
    <text evidence="11">The sequence shown here is derived from an EMBL/GenBank/DDBJ whole genome shotgun (WGS) entry which is preliminary data.</text>
</comment>
<keyword evidence="9" id="KW-0472">Membrane</keyword>
<evidence type="ECO:0000256" key="4">
    <source>
        <dbReference type="ARBA" id="ARBA00022448"/>
    </source>
</evidence>
<proteinExistence type="inferred from homology"/>
<dbReference type="Pfam" id="PF01203">
    <property type="entry name" value="T2SSN"/>
    <property type="match status" value="1"/>
</dbReference>
<dbReference type="AlphaFoldDB" id="A0A7W2FRE7"/>
<dbReference type="InterPro" id="IPR022792">
    <property type="entry name" value="T2SS_protein-GspN"/>
</dbReference>